<evidence type="ECO:0000256" key="7">
    <source>
        <dbReference type="ARBA" id="ARBA00023180"/>
    </source>
</evidence>
<reference evidence="9" key="2">
    <citation type="submission" date="2020-05" db="UniProtKB">
        <authorList>
            <consortium name="EnsemblMetazoa"/>
        </authorList>
    </citation>
    <scope>IDENTIFICATION</scope>
    <source>
        <strain evidence="9">WRAIR2</strain>
    </source>
</reference>
<reference evidence="10" key="1">
    <citation type="submission" date="2013-03" db="EMBL/GenBank/DDBJ databases">
        <title>The Genome Sequence of Anopheles dirus WRAIR2.</title>
        <authorList>
            <consortium name="The Broad Institute Genomics Platform"/>
            <person name="Neafsey D.E."/>
            <person name="Walton C."/>
            <person name="Walker B."/>
            <person name="Young S.K."/>
            <person name="Zeng Q."/>
            <person name="Gargeya S."/>
            <person name="Fitzgerald M."/>
            <person name="Haas B."/>
            <person name="Abouelleil A."/>
            <person name="Allen A.W."/>
            <person name="Alvarado L."/>
            <person name="Arachchi H.M."/>
            <person name="Berlin A.M."/>
            <person name="Chapman S.B."/>
            <person name="Gainer-Dewar J."/>
            <person name="Goldberg J."/>
            <person name="Griggs A."/>
            <person name="Gujja S."/>
            <person name="Hansen M."/>
            <person name="Howarth C."/>
            <person name="Imamovic A."/>
            <person name="Ireland A."/>
            <person name="Larimer J."/>
            <person name="McCowan C."/>
            <person name="Murphy C."/>
            <person name="Pearson M."/>
            <person name="Poon T.W."/>
            <person name="Priest M."/>
            <person name="Roberts A."/>
            <person name="Saif S."/>
            <person name="Shea T."/>
            <person name="Sisk P."/>
            <person name="Sykes S."/>
            <person name="Wortman J."/>
            <person name="Nusbaum C."/>
            <person name="Birren B."/>
        </authorList>
    </citation>
    <scope>NUCLEOTIDE SEQUENCE [LARGE SCALE GENOMIC DNA]</scope>
    <source>
        <strain evidence="10">WRAIR2</strain>
    </source>
</reference>
<keyword evidence="3 8" id="KW-0812">Transmembrane</keyword>
<protein>
    <recommendedName>
        <fullName evidence="11">Ionotropic glutamate receptor L-glutamate and glycine-binding domain-containing protein</fullName>
    </recommendedName>
</protein>
<dbReference type="PANTHER" id="PTHR42643">
    <property type="entry name" value="IONOTROPIC RECEPTOR 20A-RELATED"/>
    <property type="match status" value="1"/>
</dbReference>
<evidence type="ECO:0000256" key="2">
    <source>
        <dbReference type="ARBA" id="ARBA00022475"/>
    </source>
</evidence>
<evidence type="ECO:0000256" key="6">
    <source>
        <dbReference type="ARBA" id="ARBA00023170"/>
    </source>
</evidence>
<dbReference type="GO" id="GO:0005886">
    <property type="term" value="C:plasma membrane"/>
    <property type="evidence" value="ECO:0007669"/>
    <property type="project" value="UniProtKB-SubCell"/>
</dbReference>
<comment type="subcellular location">
    <subcellularLocation>
        <location evidence="1">Cell membrane</location>
        <topology evidence="1">Multi-pass membrane protein</topology>
    </subcellularLocation>
</comment>
<evidence type="ECO:0000256" key="1">
    <source>
        <dbReference type="ARBA" id="ARBA00004651"/>
    </source>
</evidence>
<evidence type="ECO:0008006" key="11">
    <source>
        <dbReference type="Google" id="ProtNLM"/>
    </source>
</evidence>
<evidence type="ECO:0000256" key="8">
    <source>
        <dbReference type="SAM" id="Phobius"/>
    </source>
</evidence>
<keyword evidence="10" id="KW-1185">Reference proteome</keyword>
<dbReference type="InterPro" id="IPR052192">
    <property type="entry name" value="Insect_Ionotropic_Sensory_Rcpt"/>
</dbReference>
<dbReference type="VEuPathDB" id="VectorBase:ADIR011194"/>
<evidence type="ECO:0000256" key="5">
    <source>
        <dbReference type="ARBA" id="ARBA00023136"/>
    </source>
</evidence>
<keyword evidence="5 8" id="KW-0472">Membrane</keyword>
<dbReference type="EnsemblMetazoa" id="ADIR011194-RA">
    <property type="protein sequence ID" value="ADIR011194-PA"/>
    <property type="gene ID" value="ADIR011194"/>
</dbReference>
<feature type="transmembrane region" description="Helical" evidence="8">
    <location>
        <begin position="534"/>
        <end position="561"/>
    </location>
</feature>
<keyword evidence="7" id="KW-0325">Glycoprotein</keyword>
<accession>A0A182NU53</accession>
<proteinExistence type="predicted"/>
<evidence type="ECO:0000256" key="4">
    <source>
        <dbReference type="ARBA" id="ARBA00022989"/>
    </source>
</evidence>
<dbReference type="STRING" id="7168.A0A182NU53"/>
<keyword evidence="4 8" id="KW-1133">Transmembrane helix</keyword>
<dbReference type="AlphaFoldDB" id="A0A182NU53"/>
<feature type="transmembrane region" description="Helical" evidence="8">
    <location>
        <begin position="330"/>
        <end position="348"/>
    </location>
</feature>
<evidence type="ECO:0000313" key="9">
    <source>
        <dbReference type="EnsemblMetazoa" id="ADIR011194-PA"/>
    </source>
</evidence>
<feature type="transmembrane region" description="Helical" evidence="8">
    <location>
        <begin position="306"/>
        <end position="324"/>
    </location>
</feature>
<keyword evidence="6" id="KW-0675">Receptor</keyword>
<sequence length="581" mass="67265">MLSPVETNAPWVRIITFFDEIQQHHLRGSVGGACFFGPPNTSWWQTVQSQAATPHDGFRVFRACSGVGCLAIETTARDTKCALVVASVVKRKLHDQMDFLSRTAYWTHSAVHVLVWEDFRPVESERQITGTIVSFGVTRVLLLWLDTRTHRFNVLLPLLFQRKLASISQRQAHHSLAAYNQVANLHGFLYKTLYNTLVPYIYRYNRVFGGSDYRFLETVLAHQNATHQWIYHHSTDLTMNSTDLNYVDRKLLKAKRVAFSFNRLLLSDANETEKLYLNTFDGTCVLVPRKPLQTFILRLWQPFSQYLWYTVLAIVMASILGNLVAPRLFAVNYILAVLFGGVMVDYHLRAFDRAILSVFDVLVFLLKEAYTAKIITYMIQTRYEPELETLQQLARSGPPLKLAPGDYQSLRERLHSLASLQLVIRDDFSRFNTTWRDYFRPEFAHVVPCSYGRALVSSHEMQEPDAPQFYLLREKLRIQPEAFTFTKRNPFMGRLRFFFQSLSETGIYGSWFRQDHYAQDRTLALDEILRFENLASLFYVLLVGYAAAIAVFAIEFGVSYGRKRMKQTRARKIAYIQALID</sequence>
<organism evidence="9 10">
    <name type="scientific">Anopheles dirus</name>
    <dbReference type="NCBI Taxonomy" id="7168"/>
    <lineage>
        <taxon>Eukaryota</taxon>
        <taxon>Metazoa</taxon>
        <taxon>Ecdysozoa</taxon>
        <taxon>Arthropoda</taxon>
        <taxon>Hexapoda</taxon>
        <taxon>Insecta</taxon>
        <taxon>Pterygota</taxon>
        <taxon>Neoptera</taxon>
        <taxon>Endopterygota</taxon>
        <taxon>Diptera</taxon>
        <taxon>Nematocera</taxon>
        <taxon>Culicoidea</taxon>
        <taxon>Culicidae</taxon>
        <taxon>Anophelinae</taxon>
        <taxon>Anopheles</taxon>
    </lineage>
</organism>
<name>A0A182NU53_9DIPT</name>
<evidence type="ECO:0000313" key="10">
    <source>
        <dbReference type="Proteomes" id="UP000075884"/>
    </source>
</evidence>
<dbReference type="PANTHER" id="PTHR42643:SF41">
    <property type="entry name" value="IONOTROPIC RECEPTOR 20A-RELATED"/>
    <property type="match status" value="1"/>
</dbReference>
<keyword evidence="2" id="KW-1003">Cell membrane</keyword>
<dbReference type="Proteomes" id="UP000075884">
    <property type="component" value="Unassembled WGS sequence"/>
</dbReference>
<evidence type="ECO:0000256" key="3">
    <source>
        <dbReference type="ARBA" id="ARBA00022692"/>
    </source>
</evidence>